<dbReference type="OrthoDB" id="9794987at2"/>
<reference evidence="5 6" key="1">
    <citation type="journal article" date="2015" name="Int. J. Syst. Evol. Microbiol.">
        <title>Aestuariivita atlantica sp. nov., isolated from deep sea sediment of the Atlantic Ocean.</title>
        <authorList>
            <person name="Li G."/>
            <person name="Lai Q."/>
            <person name="Du Y."/>
            <person name="Liu X."/>
            <person name="Sun F."/>
            <person name="Shao Z."/>
        </authorList>
    </citation>
    <scope>NUCLEOTIDE SEQUENCE [LARGE SCALE GENOMIC DNA]</scope>
    <source>
        <strain evidence="5 6">22II-S11-z3</strain>
    </source>
</reference>
<evidence type="ECO:0000313" key="6">
    <source>
        <dbReference type="Proteomes" id="UP000036938"/>
    </source>
</evidence>
<dbReference type="EMBL" id="AQQZ01000002">
    <property type="protein sequence ID" value="KNG94711.1"/>
    <property type="molecule type" value="Genomic_DNA"/>
</dbReference>
<dbReference type="CDD" id="cd00914">
    <property type="entry name" value="PCD_DCoH_subfamily_b"/>
    <property type="match status" value="1"/>
</dbReference>
<protein>
    <recommendedName>
        <fullName evidence="4">Putative pterin-4-alpha-carbinolamine dehydratase</fullName>
        <shortName evidence="4">PHS</shortName>
        <ecNumber evidence="4">4.2.1.96</ecNumber>
    </recommendedName>
    <alternativeName>
        <fullName evidence="4">4-alpha-hydroxy-tetrahydropterin dehydratase</fullName>
    </alternativeName>
    <alternativeName>
        <fullName evidence="4">Pterin carbinolamine dehydratase</fullName>
        <shortName evidence="4">PCD</shortName>
    </alternativeName>
</protein>
<dbReference type="Gene3D" id="3.30.1360.20">
    <property type="entry name" value="Transcriptional coactivator/pterin dehydratase"/>
    <property type="match status" value="1"/>
</dbReference>
<evidence type="ECO:0000256" key="1">
    <source>
        <dbReference type="ARBA" id="ARBA00001554"/>
    </source>
</evidence>
<dbReference type="RefSeq" id="WP_050529695.1">
    <property type="nucleotide sequence ID" value="NZ_AQQZ01000002.1"/>
</dbReference>
<gene>
    <name evidence="5" type="ORF">ATO11_04785</name>
</gene>
<name>A0A0L1JSJ6_9RHOB</name>
<comment type="caution">
    <text evidence="5">The sequence shown here is derived from an EMBL/GenBank/DDBJ whole genome shotgun (WGS) entry which is preliminary data.</text>
</comment>
<evidence type="ECO:0000256" key="3">
    <source>
        <dbReference type="ARBA" id="ARBA00023239"/>
    </source>
</evidence>
<dbReference type="Pfam" id="PF01329">
    <property type="entry name" value="Pterin_4a"/>
    <property type="match status" value="1"/>
</dbReference>
<comment type="similarity">
    <text evidence="2 4">Belongs to the pterin-4-alpha-carbinolamine dehydratase family.</text>
</comment>
<dbReference type="InterPro" id="IPR036428">
    <property type="entry name" value="PCD_sf"/>
</dbReference>
<dbReference type="EC" id="4.2.1.96" evidence="4"/>
<keyword evidence="3 4" id="KW-0456">Lyase</keyword>
<accession>A0A0L1JSJ6</accession>
<evidence type="ECO:0000256" key="2">
    <source>
        <dbReference type="ARBA" id="ARBA00006472"/>
    </source>
</evidence>
<dbReference type="PATRIC" id="fig|1317121.7.peg.1331"/>
<dbReference type="GO" id="GO:0008124">
    <property type="term" value="F:4-alpha-hydroxytetrahydrobiopterin dehydratase activity"/>
    <property type="evidence" value="ECO:0007669"/>
    <property type="project" value="UniProtKB-UniRule"/>
</dbReference>
<dbReference type="AlphaFoldDB" id="A0A0L1JSJ6"/>
<evidence type="ECO:0000256" key="4">
    <source>
        <dbReference type="HAMAP-Rule" id="MF_00434"/>
    </source>
</evidence>
<organism evidence="5 6">
    <name type="scientific">Pseudaestuariivita atlantica</name>
    <dbReference type="NCBI Taxonomy" id="1317121"/>
    <lineage>
        <taxon>Bacteria</taxon>
        <taxon>Pseudomonadati</taxon>
        <taxon>Pseudomonadota</taxon>
        <taxon>Alphaproteobacteria</taxon>
        <taxon>Rhodobacterales</taxon>
        <taxon>Paracoccaceae</taxon>
        <taxon>Pseudaestuariivita</taxon>
    </lineage>
</organism>
<dbReference type="PANTHER" id="PTHR12599">
    <property type="entry name" value="PTERIN-4-ALPHA-CARBINOLAMINE DEHYDRATASE"/>
    <property type="match status" value="1"/>
</dbReference>
<dbReference type="STRING" id="1317121.ATO11_04785"/>
<dbReference type="Proteomes" id="UP000036938">
    <property type="component" value="Unassembled WGS sequence"/>
</dbReference>
<dbReference type="SUPFAM" id="SSF55248">
    <property type="entry name" value="PCD-like"/>
    <property type="match status" value="1"/>
</dbReference>
<dbReference type="NCBIfam" id="NF002018">
    <property type="entry name" value="PRK00823.1-3"/>
    <property type="match status" value="1"/>
</dbReference>
<evidence type="ECO:0000313" key="5">
    <source>
        <dbReference type="EMBL" id="KNG94711.1"/>
    </source>
</evidence>
<comment type="catalytic activity">
    <reaction evidence="1 4">
        <text>(4aS,6R)-4a-hydroxy-L-erythro-5,6,7,8-tetrahydrobiopterin = (6R)-L-erythro-6,7-dihydrobiopterin + H2O</text>
        <dbReference type="Rhea" id="RHEA:11920"/>
        <dbReference type="ChEBI" id="CHEBI:15377"/>
        <dbReference type="ChEBI" id="CHEBI:15642"/>
        <dbReference type="ChEBI" id="CHEBI:43120"/>
        <dbReference type="EC" id="4.2.1.96"/>
    </reaction>
</comment>
<keyword evidence="6" id="KW-1185">Reference proteome</keyword>
<dbReference type="GO" id="GO:0006729">
    <property type="term" value="P:tetrahydrobiopterin biosynthetic process"/>
    <property type="evidence" value="ECO:0007669"/>
    <property type="project" value="InterPro"/>
</dbReference>
<dbReference type="HAMAP" id="MF_00434">
    <property type="entry name" value="Pterin_4_alpha"/>
    <property type="match status" value="1"/>
</dbReference>
<sequence>MTRLEDAARADALAWAEARGWAHDGERDAITKTFRFKDFAQAFGWMTRIAIVADKMDHHPEWANVYNRVEVTLVTHDANGLTELDMTLARAMEDAAA</sequence>
<dbReference type="PANTHER" id="PTHR12599:SF0">
    <property type="entry name" value="PTERIN-4-ALPHA-CARBINOLAMINE DEHYDRATASE"/>
    <property type="match status" value="1"/>
</dbReference>
<dbReference type="InterPro" id="IPR001533">
    <property type="entry name" value="Pterin_deHydtase"/>
</dbReference>
<proteinExistence type="inferred from homology"/>